<keyword evidence="7" id="KW-0029">Amino-acid transport</keyword>
<dbReference type="SMART" id="SM00382">
    <property type="entry name" value="AAA"/>
    <property type="match status" value="1"/>
</dbReference>
<dbReference type="InterPro" id="IPR027417">
    <property type="entry name" value="P-loop_NTPase"/>
</dbReference>
<dbReference type="RefSeq" id="WP_175105708.1">
    <property type="nucleotide sequence ID" value="NZ_CADIKM010000014.1"/>
</dbReference>
<keyword evidence="2" id="KW-0813">Transport</keyword>
<evidence type="ECO:0000256" key="1">
    <source>
        <dbReference type="ARBA" id="ARBA00005417"/>
    </source>
</evidence>
<evidence type="ECO:0000256" key="5">
    <source>
        <dbReference type="ARBA" id="ARBA00022741"/>
    </source>
</evidence>
<keyword evidence="10" id="KW-1185">Reference proteome</keyword>
<dbReference type="GO" id="GO:0016887">
    <property type="term" value="F:ATP hydrolysis activity"/>
    <property type="evidence" value="ECO:0007669"/>
    <property type="project" value="InterPro"/>
</dbReference>
<dbReference type="Pfam" id="PF00005">
    <property type="entry name" value="ABC_tran"/>
    <property type="match status" value="1"/>
</dbReference>
<dbReference type="SUPFAM" id="SSF52540">
    <property type="entry name" value="P-loop containing nucleoside triphosphate hydrolases"/>
    <property type="match status" value="1"/>
</dbReference>
<evidence type="ECO:0000256" key="3">
    <source>
        <dbReference type="ARBA" id="ARBA00022475"/>
    </source>
</evidence>
<proteinExistence type="inferred from homology"/>
<dbReference type="Gene3D" id="3.40.50.300">
    <property type="entry name" value="P-loop containing nucleotide triphosphate hydrolases"/>
    <property type="match status" value="1"/>
</dbReference>
<sequence>MTTATLTPLLEIAGLRASYGEAEVLRGIDLRVDAGEIVALLGRNGAGRSTLAKAVMGLVARHGSVRLDGVETSQWRTCDLARHGIAYVAETRDLFPTLTVRQNLLLGLRAGRRFAHVCEPLLASLPLLARRLDVRAGVLSGGEQQMLAMARAMAGEPVLLILDEPTEGLAPAVVAQIADWLDVLAKQGIGVLLIEQKLSIALRLAQRVYLMGRGEIAFAGTPAGLAEHHETLRHWLEWSNEGSTFAL</sequence>
<dbReference type="Proteomes" id="UP000494115">
    <property type="component" value="Unassembled WGS sequence"/>
</dbReference>
<keyword evidence="4" id="KW-0472">Membrane</keyword>
<dbReference type="PROSITE" id="PS50893">
    <property type="entry name" value="ABC_TRANSPORTER_2"/>
    <property type="match status" value="1"/>
</dbReference>
<dbReference type="EMBL" id="CADIKM010000014">
    <property type="protein sequence ID" value="CAB3791514.1"/>
    <property type="molecule type" value="Genomic_DNA"/>
</dbReference>
<dbReference type="AlphaFoldDB" id="A0A6S7CJW9"/>
<keyword evidence="3" id="KW-1003">Cell membrane</keyword>
<protein>
    <submittedName>
        <fullName evidence="9">High-affinity branched-chain amino acid transport ATP-binding protein LivF</fullName>
    </submittedName>
</protein>
<comment type="similarity">
    <text evidence="1">Belongs to the ABC transporter superfamily.</text>
</comment>
<name>A0A6S7CJW9_9BURK</name>
<dbReference type="GO" id="GO:0015658">
    <property type="term" value="F:branched-chain amino acid transmembrane transporter activity"/>
    <property type="evidence" value="ECO:0007669"/>
    <property type="project" value="TreeGrafter"/>
</dbReference>
<reference evidence="9 10" key="1">
    <citation type="submission" date="2020-04" db="EMBL/GenBank/DDBJ databases">
        <authorList>
            <person name="De Canck E."/>
        </authorList>
    </citation>
    <scope>NUCLEOTIDE SEQUENCE [LARGE SCALE GENOMIC DNA]</scope>
    <source>
        <strain evidence="9 10">LMG 28138</strain>
    </source>
</reference>
<evidence type="ECO:0000259" key="8">
    <source>
        <dbReference type="PROSITE" id="PS50893"/>
    </source>
</evidence>
<gene>
    <name evidence="9" type="primary">livF_10</name>
    <name evidence="9" type="ORF">LMG28138_03173</name>
</gene>
<dbReference type="PANTHER" id="PTHR43820">
    <property type="entry name" value="HIGH-AFFINITY BRANCHED-CHAIN AMINO ACID TRANSPORT ATP-BINDING PROTEIN LIVF"/>
    <property type="match status" value="1"/>
</dbReference>
<dbReference type="GO" id="GO:0005524">
    <property type="term" value="F:ATP binding"/>
    <property type="evidence" value="ECO:0007669"/>
    <property type="project" value="UniProtKB-KW"/>
</dbReference>
<evidence type="ECO:0000256" key="7">
    <source>
        <dbReference type="ARBA" id="ARBA00022970"/>
    </source>
</evidence>
<organism evidence="9 10">
    <name type="scientific">Pararobbsia alpina</name>
    <dbReference type="NCBI Taxonomy" id="621374"/>
    <lineage>
        <taxon>Bacteria</taxon>
        <taxon>Pseudomonadati</taxon>
        <taxon>Pseudomonadota</taxon>
        <taxon>Betaproteobacteria</taxon>
        <taxon>Burkholderiales</taxon>
        <taxon>Burkholderiaceae</taxon>
        <taxon>Pararobbsia</taxon>
    </lineage>
</organism>
<dbReference type="CDD" id="cd03224">
    <property type="entry name" value="ABC_TM1139_LivF_branched"/>
    <property type="match status" value="1"/>
</dbReference>
<dbReference type="PROSITE" id="PS00211">
    <property type="entry name" value="ABC_TRANSPORTER_1"/>
    <property type="match status" value="1"/>
</dbReference>
<dbReference type="InterPro" id="IPR003439">
    <property type="entry name" value="ABC_transporter-like_ATP-bd"/>
</dbReference>
<keyword evidence="6 9" id="KW-0067">ATP-binding</keyword>
<dbReference type="GO" id="GO:0015807">
    <property type="term" value="P:L-amino acid transport"/>
    <property type="evidence" value="ECO:0007669"/>
    <property type="project" value="TreeGrafter"/>
</dbReference>
<evidence type="ECO:0000256" key="4">
    <source>
        <dbReference type="ARBA" id="ARBA00022519"/>
    </source>
</evidence>
<dbReference type="InterPro" id="IPR003593">
    <property type="entry name" value="AAA+_ATPase"/>
</dbReference>
<evidence type="ECO:0000256" key="2">
    <source>
        <dbReference type="ARBA" id="ARBA00022448"/>
    </source>
</evidence>
<accession>A0A6S7CJW9</accession>
<evidence type="ECO:0000256" key="6">
    <source>
        <dbReference type="ARBA" id="ARBA00022840"/>
    </source>
</evidence>
<evidence type="ECO:0000313" key="10">
    <source>
        <dbReference type="Proteomes" id="UP000494115"/>
    </source>
</evidence>
<feature type="domain" description="ABC transporter" evidence="8">
    <location>
        <begin position="10"/>
        <end position="238"/>
    </location>
</feature>
<dbReference type="InterPro" id="IPR052156">
    <property type="entry name" value="BCAA_Transport_ATP-bd_LivF"/>
</dbReference>
<evidence type="ECO:0000313" key="9">
    <source>
        <dbReference type="EMBL" id="CAB3791514.1"/>
    </source>
</evidence>
<dbReference type="PANTHER" id="PTHR43820:SF4">
    <property type="entry name" value="HIGH-AFFINITY BRANCHED-CHAIN AMINO ACID TRANSPORT ATP-BINDING PROTEIN LIVF"/>
    <property type="match status" value="1"/>
</dbReference>
<keyword evidence="4" id="KW-0997">Cell inner membrane</keyword>
<keyword evidence="5" id="KW-0547">Nucleotide-binding</keyword>
<dbReference type="InterPro" id="IPR017871">
    <property type="entry name" value="ABC_transporter-like_CS"/>
</dbReference>